<feature type="domain" description="Thioredoxin" evidence="2">
    <location>
        <begin position="29"/>
        <end position="195"/>
    </location>
</feature>
<dbReference type="InterPro" id="IPR013766">
    <property type="entry name" value="Thioredoxin_domain"/>
</dbReference>
<dbReference type="SUPFAM" id="SSF52833">
    <property type="entry name" value="Thioredoxin-like"/>
    <property type="match status" value="1"/>
</dbReference>
<sequence>MNKALILTAAAAIGLAGGLYLALSDRESPAPATTVLDFTALEEMRGGDMTKLQFAQAPGSAVAFASETGEDMTFAAYEGKYALVNFWATWCAPCRKEMPQLAELQAEFGGEDFEVVTIATGRNPRPAMEAFFEEIGVDNLPMHTDASSALARDMGVLGLPVTLILDPTGQEIARLQGDADWASPEAKAIIAALIDG</sequence>
<dbReference type="GO" id="GO:0015036">
    <property type="term" value="F:disulfide oxidoreductase activity"/>
    <property type="evidence" value="ECO:0007669"/>
    <property type="project" value="UniProtKB-ARBA"/>
</dbReference>
<dbReference type="PANTHER" id="PTHR42852">
    <property type="entry name" value="THIOL:DISULFIDE INTERCHANGE PROTEIN DSBE"/>
    <property type="match status" value="1"/>
</dbReference>
<dbReference type="InterPro" id="IPR017937">
    <property type="entry name" value="Thioredoxin_CS"/>
</dbReference>
<dbReference type="Proteomes" id="UP000245293">
    <property type="component" value="Unassembled WGS sequence"/>
</dbReference>
<reference evidence="4" key="1">
    <citation type="submission" date="2018-05" db="EMBL/GenBank/DDBJ databases">
        <authorList>
            <person name="Du Z."/>
            <person name="Wang X."/>
        </authorList>
    </citation>
    <scope>NUCLEOTIDE SEQUENCE [LARGE SCALE GENOMIC DNA]</scope>
    <source>
        <strain evidence="4">WDS4C29</strain>
    </source>
</reference>
<keyword evidence="4" id="KW-1185">Reference proteome</keyword>
<gene>
    <name evidence="3" type="ORF">DFK10_11075</name>
</gene>
<evidence type="ECO:0000256" key="1">
    <source>
        <dbReference type="ARBA" id="ARBA00023284"/>
    </source>
</evidence>
<dbReference type="PANTHER" id="PTHR42852:SF18">
    <property type="entry name" value="CHROMOSOME UNDETERMINED SCAFFOLD_47, WHOLE GENOME SHOTGUN SEQUENCE"/>
    <property type="match status" value="1"/>
</dbReference>
<dbReference type="OrthoDB" id="9799347at2"/>
<keyword evidence="1" id="KW-0676">Redox-active center</keyword>
<dbReference type="PROSITE" id="PS00194">
    <property type="entry name" value="THIOREDOXIN_1"/>
    <property type="match status" value="1"/>
</dbReference>
<dbReference type="PROSITE" id="PS51352">
    <property type="entry name" value="THIOREDOXIN_2"/>
    <property type="match status" value="1"/>
</dbReference>
<dbReference type="Pfam" id="PF00578">
    <property type="entry name" value="AhpC-TSA"/>
    <property type="match status" value="1"/>
</dbReference>
<dbReference type="InterPro" id="IPR036249">
    <property type="entry name" value="Thioredoxin-like_sf"/>
</dbReference>
<dbReference type="CDD" id="cd02966">
    <property type="entry name" value="TlpA_like_family"/>
    <property type="match status" value="1"/>
</dbReference>
<protein>
    <submittedName>
        <fullName evidence="3">TlpA family protein disulfide reductase</fullName>
    </submittedName>
</protein>
<dbReference type="InterPro" id="IPR000866">
    <property type="entry name" value="AhpC/TSA"/>
</dbReference>
<dbReference type="AlphaFoldDB" id="A0A2V1P5K6"/>
<accession>A0A2V1P5K6</accession>
<comment type="caution">
    <text evidence="3">The sequence shown here is derived from an EMBL/GenBank/DDBJ whole genome shotgun (WGS) entry which is preliminary data.</text>
</comment>
<dbReference type="Gene3D" id="3.40.30.10">
    <property type="entry name" value="Glutaredoxin"/>
    <property type="match status" value="1"/>
</dbReference>
<dbReference type="RefSeq" id="WP_109389099.1">
    <property type="nucleotide sequence ID" value="NZ_QETF01000012.1"/>
</dbReference>
<evidence type="ECO:0000313" key="4">
    <source>
        <dbReference type="Proteomes" id="UP000245293"/>
    </source>
</evidence>
<evidence type="ECO:0000313" key="3">
    <source>
        <dbReference type="EMBL" id="PWG16502.1"/>
    </source>
</evidence>
<name>A0A2V1P5K6_9RHOB</name>
<dbReference type="EMBL" id="QETF01000012">
    <property type="protein sequence ID" value="PWG16502.1"/>
    <property type="molecule type" value="Genomic_DNA"/>
</dbReference>
<organism evidence="3 4">
    <name type="scientific">Salibaculum griseiflavum</name>
    <dbReference type="NCBI Taxonomy" id="1914409"/>
    <lineage>
        <taxon>Bacteria</taxon>
        <taxon>Pseudomonadati</taxon>
        <taxon>Pseudomonadota</taxon>
        <taxon>Alphaproteobacteria</taxon>
        <taxon>Rhodobacterales</taxon>
        <taxon>Roseobacteraceae</taxon>
        <taxon>Salibaculum</taxon>
    </lineage>
</organism>
<proteinExistence type="predicted"/>
<dbReference type="InterPro" id="IPR050553">
    <property type="entry name" value="Thioredoxin_ResA/DsbE_sf"/>
</dbReference>
<evidence type="ECO:0000259" key="2">
    <source>
        <dbReference type="PROSITE" id="PS51352"/>
    </source>
</evidence>
<dbReference type="GO" id="GO:0016209">
    <property type="term" value="F:antioxidant activity"/>
    <property type="evidence" value="ECO:0007669"/>
    <property type="project" value="InterPro"/>
</dbReference>